<proteinExistence type="predicted"/>
<dbReference type="KEGG" id="ccp:CHC_T00002684001"/>
<feature type="compositionally biased region" description="Basic residues" evidence="1">
    <location>
        <begin position="484"/>
        <end position="495"/>
    </location>
</feature>
<sequence>MPTCPRCGEDDDDCVCPCHVKGCTRWISCRVCWSCTHHYSCSDTSHRTPRDSGARIQPGAQTISVSADRPSRGSKPWARGLTLGLEDGRLCVRRSGWRSIRLRMASEMPCSYFRITPHGRTDGLLLEEQLDMLFHLGRLVSEGSVTLETGLGPSIREGGPPSGSRVRLDTELVLPIIQGPVDITTREDLHVLPITDMRDIVKGRVSGALTETSWVRVSPASGPYTREDRGGCPRTNPIGKLRKMRFGDGSEVRASRLVDLQGPRHIVLGVPERVAGRLDFIGVRTDDALLRAAQASGVTYLEAGYDVGTELLVSGHSPETDRVVGTTITRPPELEKWVGVEERVRYSIGKIGLYKTGERIDKAMGLLRSEQVDLARLARLAGVTMDAVLLTIDCGMTVLRVNADTGCYCPNRQTDPRGVSLGTLTLGDVRGRTVFAKGRMLTTRDGRSLSCDSTHGIWHLEEGAGGMFPDIPAESQLLGGRTATRNKNKGPRGKGKPGTAGPARSQLRRPRLAD</sequence>
<feature type="region of interest" description="Disordered" evidence="1">
    <location>
        <begin position="469"/>
        <end position="514"/>
    </location>
</feature>
<accession>R7Q810</accession>
<name>R7Q810_CHOCR</name>
<organism evidence="2 3">
    <name type="scientific">Chondrus crispus</name>
    <name type="common">Carrageen Irish moss</name>
    <name type="synonym">Polymorpha crispa</name>
    <dbReference type="NCBI Taxonomy" id="2769"/>
    <lineage>
        <taxon>Eukaryota</taxon>
        <taxon>Rhodophyta</taxon>
        <taxon>Florideophyceae</taxon>
        <taxon>Rhodymeniophycidae</taxon>
        <taxon>Gigartinales</taxon>
        <taxon>Gigartinaceae</taxon>
        <taxon>Chondrus</taxon>
    </lineage>
</organism>
<dbReference type="RefSeq" id="XP_005713993.1">
    <property type="nucleotide sequence ID" value="XM_005713936.1"/>
</dbReference>
<dbReference type="EMBL" id="HG001675">
    <property type="protein sequence ID" value="CDF34174.1"/>
    <property type="molecule type" value="Genomic_DNA"/>
</dbReference>
<evidence type="ECO:0000313" key="2">
    <source>
        <dbReference type="EMBL" id="CDF34174.1"/>
    </source>
</evidence>
<keyword evidence="3" id="KW-1185">Reference proteome</keyword>
<gene>
    <name evidence="2" type="ORF">CHC_T00002684001</name>
</gene>
<protein>
    <submittedName>
        <fullName evidence="2">Uncharacterized protein</fullName>
    </submittedName>
</protein>
<evidence type="ECO:0000256" key="1">
    <source>
        <dbReference type="SAM" id="MobiDB-lite"/>
    </source>
</evidence>
<dbReference type="AlphaFoldDB" id="R7Q810"/>
<evidence type="ECO:0000313" key="3">
    <source>
        <dbReference type="Proteomes" id="UP000012073"/>
    </source>
</evidence>
<reference evidence="3" key="1">
    <citation type="journal article" date="2013" name="Proc. Natl. Acad. Sci. U.S.A.">
        <title>Genome structure and metabolic features in the red seaweed Chondrus crispus shed light on evolution of the Archaeplastida.</title>
        <authorList>
            <person name="Collen J."/>
            <person name="Porcel B."/>
            <person name="Carre W."/>
            <person name="Ball S.G."/>
            <person name="Chaparro C."/>
            <person name="Tonon T."/>
            <person name="Barbeyron T."/>
            <person name="Michel G."/>
            <person name="Noel B."/>
            <person name="Valentin K."/>
            <person name="Elias M."/>
            <person name="Artiguenave F."/>
            <person name="Arun A."/>
            <person name="Aury J.M."/>
            <person name="Barbosa-Neto J.F."/>
            <person name="Bothwell J.H."/>
            <person name="Bouget F.Y."/>
            <person name="Brillet L."/>
            <person name="Cabello-Hurtado F."/>
            <person name="Capella-Gutierrez S."/>
            <person name="Charrier B."/>
            <person name="Cladiere L."/>
            <person name="Cock J.M."/>
            <person name="Coelho S.M."/>
            <person name="Colleoni C."/>
            <person name="Czjzek M."/>
            <person name="Da Silva C."/>
            <person name="Delage L."/>
            <person name="Denoeud F."/>
            <person name="Deschamps P."/>
            <person name="Dittami S.M."/>
            <person name="Gabaldon T."/>
            <person name="Gachon C.M."/>
            <person name="Groisillier A."/>
            <person name="Herve C."/>
            <person name="Jabbari K."/>
            <person name="Katinka M."/>
            <person name="Kloareg B."/>
            <person name="Kowalczyk N."/>
            <person name="Labadie K."/>
            <person name="Leblanc C."/>
            <person name="Lopez P.J."/>
            <person name="McLachlan D.H."/>
            <person name="Meslet-Cladiere L."/>
            <person name="Moustafa A."/>
            <person name="Nehr Z."/>
            <person name="Nyvall Collen P."/>
            <person name="Panaud O."/>
            <person name="Partensky F."/>
            <person name="Poulain J."/>
            <person name="Rensing S.A."/>
            <person name="Rousvoal S."/>
            <person name="Samson G."/>
            <person name="Symeonidi A."/>
            <person name="Weissenbach J."/>
            <person name="Zambounis A."/>
            <person name="Wincker P."/>
            <person name="Boyen C."/>
        </authorList>
    </citation>
    <scope>NUCLEOTIDE SEQUENCE [LARGE SCALE GENOMIC DNA]</scope>
    <source>
        <strain evidence="3">cv. Stackhouse</strain>
    </source>
</reference>
<dbReference type="Proteomes" id="UP000012073">
    <property type="component" value="Unassembled WGS sequence"/>
</dbReference>
<dbReference type="GeneID" id="17321698"/>
<dbReference type="Gramene" id="CDF34174">
    <property type="protein sequence ID" value="CDF34174"/>
    <property type="gene ID" value="CHC_T00002684001"/>
</dbReference>